<dbReference type="PANTHER" id="PTHR28008:SF1">
    <property type="entry name" value="DOMAIN PROTEIN, PUTATIVE (AFU_ORTHOLOGUE AFUA_3G10980)-RELATED"/>
    <property type="match status" value="1"/>
</dbReference>
<keyword evidence="3" id="KW-1185">Reference proteome</keyword>
<dbReference type="AlphaFoldDB" id="A0A1G5PT31"/>
<keyword evidence="1" id="KW-1133">Transmembrane helix</keyword>
<gene>
    <name evidence="2" type="ORF">SAMN03097708_00766</name>
</gene>
<dbReference type="PANTHER" id="PTHR28008">
    <property type="entry name" value="DOMAIN PROTEIN, PUTATIVE (AFU_ORTHOLOGUE AFUA_3G10980)-RELATED"/>
    <property type="match status" value="1"/>
</dbReference>
<feature type="transmembrane region" description="Helical" evidence="1">
    <location>
        <begin position="43"/>
        <end position="60"/>
    </location>
</feature>
<keyword evidence="1" id="KW-0812">Transmembrane</keyword>
<evidence type="ECO:0000313" key="2">
    <source>
        <dbReference type="EMBL" id="SCZ52548.1"/>
    </source>
</evidence>
<keyword evidence="1" id="KW-0472">Membrane</keyword>
<sequence length="127" mass="14017">MRDLNRKGLWLGIGWLIAAMMAWVSLMSAPPSFGFSLSGSDKVQHALAYMVLTGWFVQLYRSWPPRLLYAALFTAMGIGLEFLQGLGGIRHFEVADMLANTTGVLLGLALALTRFNNVIELIDDRIG</sequence>
<dbReference type="EMBL" id="FMWD01000002">
    <property type="protein sequence ID" value="SCZ52548.1"/>
    <property type="molecule type" value="Genomic_DNA"/>
</dbReference>
<name>A0A1G5PT31_9GAMM</name>
<dbReference type="RefSeq" id="WP_092992782.1">
    <property type="nucleotide sequence ID" value="NZ_FMWD01000002.1"/>
</dbReference>
<feature type="transmembrane region" description="Helical" evidence="1">
    <location>
        <begin position="97"/>
        <end position="115"/>
    </location>
</feature>
<dbReference type="Proteomes" id="UP000199648">
    <property type="component" value="Unassembled WGS sequence"/>
</dbReference>
<protein>
    <submittedName>
        <fullName evidence="2">VanZ like family protein</fullName>
    </submittedName>
</protein>
<organism evidence="2 3">
    <name type="scientific">Thiohalomonas denitrificans</name>
    <dbReference type="NCBI Taxonomy" id="415747"/>
    <lineage>
        <taxon>Bacteria</taxon>
        <taxon>Pseudomonadati</taxon>
        <taxon>Pseudomonadota</taxon>
        <taxon>Gammaproteobacteria</taxon>
        <taxon>Thiohalomonadales</taxon>
        <taxon>Thiohalomonadaceae</taxon>
        <taxon>Thiohalomonas</taxon>
    </lineage>
</organism>
<feature type="transmembrane region" description="Helical" evidence="1">
    <location>
        <begin position="67"/>
        <end position="85"/>
    </location>
</feature>
<accession>A0A1G5PT31</accession>
<evidence type="ECO:0000256" key="1">
    <source>
        <dbReference type="SAM" id="Phobius"/>
    </source>
</evidence>
<reference evidence="2 3" key="1">
    <citation type="submission" date="2016-10" db="EMBL/GenBank/DDBJ databases">
        <authorList>
            <person name="de Groot N.N."/>
        </authorList>
    </citation>
    <scope>NUCLEOTIDE SEQUENCE [LARGE SCALE GENOMIC DNA]</scope>
    <source>
        <strain evidence="2 3">HLD2</strain>
    </source>
</reference>
<dbReference type="OrthoDB" id="5801890at2"/>
<evidence type="ECO:0000313" key="3">
    <source>
        <dbReference type="Proteomes" id="UP000199648"/>
    </source>
</evidence>
<dbReference type="STRING" id="415747.SAMN03097708_00766"/>
<proteinExistence type="predicted"/>